<evidence type="ECO:0000256" key="19">
    <source>
        <dbReference type="ARBA" id="ARBA00022840"/>
    </source>
</evidence>
<evidence type="ECO:0000256" key="21">
    <source>
        <dbReference type="ARBA" id="ARBA00023015"/>
    </source>
</evidence>
<evidence type="ECO:0000256" key="23">
    <source>
        <dbReference type="ARBA" id="ARBA00023163"/>
    </source>
</evidence>
<dbReference type="PROSITE" id="PS00109">
    <property type="entry name" value="PROTEIN_KINASE_TYR"/>
    <property type="match status" value="1"/>
</dbReference>
<evidence type="ECO:0000256" key="27">
    <source>
        <dbReference type="ARBA" id="ARBA00047899"/>
    </source>
</evidence>
<keyword evidence="10" id="KW-0158">Chromosome</keyword>
<evidence type="ECO:0000256" key="16">
    <source>
        <dbReference type="ARBA" id="ARBA00022741"/>
    </source>
</evidence>
<evidence type="ECO:0000256" key="2">
    <source>
        <dbReference type="ARBA" id="ARBA00004123"/>
    </source>
</evidence>
<dbReference type="InterPro" id="IPR011009">
    <property type="entry name" value="Kinase-like_dom_sf"/>
</dbReference>
<keyword evidence="31" id="KW-1185">Reference proteome</keyword>
<dbReference type="Gene3D" id="3.30.200.20">
    <property type="entry name" value="Phosphorylase Kinase, domain 1"/>
    <property type="match status" value="1"/>
</dbReference>
<organism evidence="30 31">
    <name type="scientific">Babjeviella inositovora NRRL Y-12698</name>
    <dbReference type="NCBI Taxonomy" id="984486"/>
    <lineage>
        <taxon>Eukaryota</taxon>
        <taxon>Fungi</taxon>
        <taxon>Dikarya</taxon>
        <taxon>Ascomycota</taxon>
        <taxon>Saccharomycotina</taxon>
        <taxon>Pichiomycetes</taxon>
        <taxon>Serinales incertae sedis</taxon>
        <taxon>Babjeviella</taxon>
    </lineage>
</organism>
<keyword evidence="14" id="KW-0808">Transferase</keyword>
<dbReference type="GO" id="GO:0045944">
    <property type="term" value="P:positive regulation of transcription by RNA polymerase II"/>
    <property type="evidence" value="ECO:0007669"/>
    <property type="project" value="EnsemblFungi"/>
</dbReference>
<keyword evidence="12" id="KW-0723">Serine/threonine-protein kinase</keyword>
<evidence type="ECO:0000256" key="13">
    <source>
        <dbReference type="ARBA" id="ARBA00022553"/>
    </source>
</evidence>
<evidence type="ECO:0000313" key="31">
    <source>
        <dbReference type="Proteomes" id="UP000094336"/>
    </source>
</evidence>
<dbReference type="RefSeq" id="XP_018985854.1">
    <property type="nucleotide sequence ID" value="XM_019128458.1"/>
</dbReference>
<evidence type="ECO:0000256" key="7">
    <source>
        <dbReference type="ARBA" id="ARBA00012513"/>
    </source>
</evidence>
<dbReference type="InterPro" id="IPR022495">
    <property type="entry name" value="Bud32"/>
</dbReference>
<keyword evidence="24" id="KW-0539">Nucleus</keyword>
<keyword evidence="11" id="KW-0963">Cytoplasm</keyword>
<evidence type="ECO:0000256" key="11">
    <source>
        <dbReference type="ARBA" id="ARBA00022490"/>
    </source>
</evidence>
<evidence type="ECO:0000256" key="6">
    <source>
        <dbReference type="ARBA" id="ARBA00011534"/>
    </source>
</evidence>
<dbReference type="GO" id="GO:0005524">
    <property type="term" value="F:ATP binding"/>
    <property type="evidence" value="ECO:0007669"/>
    <property type="project" value="UniProtKB-KW"/>
</dbReference>
<dbReference type="NCBIfam" id="TIGR03724">
    <property type="entry name" value="arch_bud32"/>
    <property type="match status" value="1"/>
</dbReference>
<keyword evidence="22" id="KW-0010">Activator</keyword>
<evidence type="ECO:0000256" key="8">
    <source>
        <dbReference type="ARBA" id="ARBA00013948"/>
    </source>
</evidence>
<comment type="catalytic activity">
    <reaction evidence="27">
        <text>L-threonyl-[protein] + ATP = O-phospho-L-threonyl-[protein] + ADP + H(+)</text>
        <dbReference type="Rhea" id="RHEA:46608"/>
        <dbReference type="Rhea" id="RHEA-COMP:11060"/>
        <dbReference type="Rhea" id="RHEA-COMP:11605"/>
        <dbReference type="ChEBI" id="CHEBI:15378"/>
        <dbReference type="ChEBI" id="CHEBI:30013"/>
        <dbReference type="ChEBI" id="CHEBI:30616"/>
        <dbReference type="ChEBI" id="CHEBI:61977"/>
        <dbReference type="ChEBI" id="CHEBI:456216"/>
        <dbReference type="EC" id="2.7.11.1"/>
    </reaction>
</comment>
<dbReference type="PANTHER" id="PTHR12209">
    <property type="entry name" value="NON-SPECIFIC SERINE/THREONINE PROTEIN KINASE"/>
    <property type="match status" value="1"/>
</dbReference>
<keyword evidence="20" id="KW-0779">Telomere</keyword>
<comment type="subcellular location">
    <subcellularLocation>
        <location evidence="4">Chromosome</location>
        <location evidence="4">Telomere</location>
    </subcellularLocation>
    <subcellularLocation>
        <location evidence="3">Cytoplasm</location>
    </subcellularLocation>
    <subcellularLocation>
        <location evidence="2">Nucleus</location>
    </subcellularLocation>
</comment>
<keyword evidence="21" id="KW-0805">Transcription regulation</keyword>
<evidence type="ECO:0000259" key="29">
    <source>
        <dbReference type="PROSITE" id="PS50011"/>
    </source>
</evidence>
<evidence type="ECO:0000256" key="1">
    <source>
        <dbReference type="ARBA" id="ARBA00003747"/>
    </source>
</evidence>
<evidence type="ECO:0000256" key="12">
    <source>
        <dbReference type="ARBA" id="ARBA00022527"/>
    </source>
</evidence>
<dbReference type="AlphaFoldDB" id="A0A1E3QS37"/>
<comment type="function">
    <text evidence="1">Component of the EKC/KEOPS complex that is required for the formation of a threonylcarbamoyl group on adenosine at position 37 (t(6)A37) in tRNAs that read codons beginning with adenine. The complex is probably involved in the transfer of the threonylcarbamoyl moiety of threonylcarbamoyl-AMP (TC-AMP) to the N6 group of A37. BUD32 has ATPase activity in the context of the EKC/KEOPS complex and likely plays a supporting role to the catalytic subunit KAE1. The EKC/KEOPS complex also promotes both telomere uncapping and telomere elongation. The complex is required for efficient recruitment of transcriptional coactivators.</text>
</comment>
<dbReference type="FunFam" id="1.10.510.10:FF:000745">
    <property type="entry name" value="Serine/threonine-protein kinase BUD32"/>
    <property type="match status" value="1"/>
</dbReference>
<dbReference type="Pfam" id="PF06293">
    <property type="entry name" value="Kdo"/>
    <property type="match status" value="1"/>
</dbReference>
<dbReference type="Proteomes" id="UP000094336">
    <property type="component" value="Unassembled WGS sequence"/>
</dbReference>
<dbReference type="PROSITE" id="PS50011">
    <property type="entry name" value="PROTEIN_KINASE_DOM"/>
    <property type="match status" value="1"/>
</dbReference>
<name>A0A1E3QS37_9ASCO</name>
<comment type="catalytic activity">
    <reaction evidence="28">
        <text>L-seryl-[protein] + ATP = O-phospho-L-seryl-[protein] + ADP + H(+)</text>
        <dbReference type="Rhea" id="RHEA:17989"/>
        <dbReference type="Rhea" id="RHEA-COMP:9863"/>
        <dbReference type="Rhea" id="RHEA-COMP:11604"/>
        <dbReference type="ChEBI" id="CHEBI:15378"/>
        <dbReference type="ChEBI" id="CHEBI:29999"/>
        <dbReference type="ChEBI" id="CHEBI:30616"/>
        <dbReference type="ChEBI" id="CHEBI:83421"/>
        <dbReference type="ChEBI" id="CHEBI:456216"/>
        <dbReference type="EC" id="2.7.11.1"/>
    </reaction>
</comment>
<keyword evidence="19" id="KW-0067">ATP-binding</keyword>
<dbReference type="InterPro" id="IPR000719">
    <property type="entry name" value="Prot_kinase_dom"/>
</dbReference>
<dbReference type="EC" id="2.7.11.1" evidence="7"/>
<evidence type="ECO:0000256" key="22">
    <source>
        <dbReference type="ARBA" id="ARBA00023159"/>
    </source>
</evidence>
<proteinExistence type="inferred from homology"/>
<dbReference type="GO" id="GO:0008033">
    <property type="term" value="P:tRNA processing"/>
    <property type="evidence" value="ECO:0007669"/>
    <property type="project" value="UniProtKB-KW"/>
</dbReference>
<evidence type="ECO:0000256" key="9">
    <source>
        <dbReference type="ARBA" id="ARBA00019973"/>
    </source>
</evidence>
<evidence type="ECO:0000256" key="18">
    <source>
        <dbReference type="ARBA" id="ARBA00022801"/>
    </source>
</evidence>
<evidence type="ECO:0000256" key="4">
    <source>
        <dbReference type="ARBA" id="ARBA00004574"/>
    </source>
</evidence>
<dbReference type="OrthoDB" id="3399at2759"/>
<evidence type="ECO:0000256" key="17">
    <source>
        <dbReference type="ARBA" id="ARBA00022777"/>
    </source>
</evidence>
<evidence type="ECO:0000256" key="10">
    <source>
        <dbReference type="ARBA" id="ARBA00022454"/>
    </source>
</evidence>
<dbReference type="EMBL" id="KV454429">
    <property type="protein sequence ID" value="ODQ80526.1"/>
    <property type="molecule type" value="Genomic_DNA"/>
</dbReference>
<evidence type="ECO:0000256" key="15">
    <source>
        <dbReference type="ARBA" id="ARBA00022694"/>
    </source>
</evidence>
<evidence type="ECO:0000313" key="30">
    <source>
        <dbReference type="EMBL" id="ODQ80526.1"/>
    </source>
</evidence>
<evidence type="ECO:0000256" key="5">
    <source>
        <dbReference type="ARBA" id="ARBA00010630"/>
    </source>
</evidence>
<evidence type="ECO:0000256" key="14">
    <source>
        <dbReference type="ARBA" id="ARBA00022679"/>
    </source>
</evidence>
<evidence type="ECO:0000256" key="25">
    <source>
        <dbReference type="ARBA" id="ARBA00030980"/>
    </source>
</evidence>
<feature type="domain" description="Protein kinase" evidence="29">
    <location>
        <begin position="15"/>
        <end position="269"/>
    </location>
</feature>
<dbReference type="GO" id="GO:0000408">
    <property type="term" value="C:EKC/KEOPS complex"/>
    <property type="evidence" value="ECO:0007669"/>
    <property type="project" value="EnsemblFungi"/>
</dbReference>
<gene>
    <name evidence="30" type="ORF">BABINDRAFT_160800</name>
</gene>
<keyword evidence="18" id="KW-0378">Hydrolase</keyword>
<accession>A0A1E3QS37</accession>
<comment type="similarity">
    <text evidence="5">Belongs to the protein kinase superfamily. BUD32 family.</text>
</comment>
<dbReference type="GO" id="GO:0000781">
    <property type="term" value="C:chromosome, telomeric region"/>
    <property type="evidence" value="ECO:0007669"/>
    <property type="project" value="UniProtKB-SubCell"/>
</dbReference>
<dbReference type="GO" id="GO:0004674">
    <property type="term" value="F:protein serine/threonine kinase activity"/>
    <property type="evidence" value="ECO:0007669"/>
    <property type="project" value="UniProtKB-KW"/>
</dbReference>
<dbReference type="GeneID" id="30146311"/>
<dbReference type="GO" id="GO:0005634">
    <property type="term" value="C:nucleus"/>
    <property type="evidence" value="ECO:0007669"/>
    <property type="project" value="UniProtKB-SubCell"/>
</dbReference>
<evidence type="ECO:0000256" key="24">
    <source>
        <dbReference type="ARBA" id="ARBA00023242"/>
    </source>
</evidence>
<dbReference type="PANTHER" id="PTHR12209:SF0">
    <property type="entry name" value="EKC_KEOPS COMPLEX SUBUNIT TP53RK"/>
    <property type="match status" value="1"/>
</dbReference>
<keyword evidence="15" id="KW-0819">tRNA processing</keyword>
<evidence type="ECO:0000256" key="20">
    <source>
        <dbReference type="ARBA" id="ARBA00022895"/>
    </source>
</evidence>
<dbReference type="Gene3D" id="1.10.510.10">
    <property type="entry name" value="Transferase(Phosphotransferase) domain 1"/>
    <property type="match status" value="1"/>
</dbReference>
<evidence type="ECO:0000256" key="26">
    <source>
        <dbReference type="ARBA" id="ARBA00033194"/>
    </source>
</evidence>
<dbReference type="InterPro" id="IPR008266">
    <property type="entry name" value="Tyr_kinase_AS"/>
</dbReference>
<dbReference type="GO" id="GO:0005829">
    <property type="term" value="C:cytosol"/>
    <property type="evidence" value="ECO:0007669"/>
    <property type="project" value="TreeGrafter"/>
</dbReference>
<comment type="subunit">
    <text evidence="6">Component of the EKC/KEOPS complex composed of at least BUD32, CGI121, GON7, KAE1 and PCC1; the whole complex dimerizes.</text>
</comment>
<evidence type="ECO:0000256" key="3">
    <source>
        <dbReference type="ARBA" id="ARBA00004496"/>
    </source>
</evidence>
<keyword evidence="16" id="KW-0547">Nucleotide-binding</keyword>
<keyword evidence="13" id="KW-0597">Phosphoprotein</keyword>
<dbReference type="SUPFAM" id="SSF56112">
    <property type="entry name" value="Protein kinase-like (PK-like)"/>
    <property type="match status" value="1"/>
</dbReference>
<keyword evidence="17" id="KW-0418">Kinase</keyword>
<dbReference type="GO" id="GO:0016887">
    <property type="term" value="F:ATP hydrolysis activity"/>
    <property type="evidence" value="ECO:0007669"/>
    <property type="project" value="EnsemblFungi"/>
</dbReference>
<protein>
    <recommendedName>
        <fullName evidence="9">EKC/KEOPS complex subunit BUD32</fullName>
        <ecNumber evidence="7">2.7.11.1</ecNumber>
    </recommendedName>
    <alternativeName>
        <fullName evidence="25 26">Atypical Serine/threonine protein kinase BUD32</fullName>
    </alternativeName>
    <alternativeName>
        <fullName evidence="8">EKC/KEOPS complex subunit bud32</fullName>
    </alternativeName>
</protein>
<evidence type="ECO:0000256" key="28">
    <source>
        <dbReference type="ARBA" id="ARBA00048679"/>
    </source>
</evidence>
<dbReference type="GO" id="GO:0070525">
    <property type="term" value="P:tRNA threonylcarbamoyladenosine metabolic process"/>
    <property type="evidence" value="ECO:0007669"/>
    <property type="project" value="EnsemblFungi"/>
</dbReference>
<dbReference type="STRING" id="984486.A0A1E3QS37"/>
<dbReference type="GO" id="GO:0000722">
    <property type="term" value="P:telomere maintenance via recombination"/>
    <property type="evidence" value="ECO:0007669"/>
    <property type="project" value="EnsemblFungi"/>
</dbReference>
<sequence length="269" mass="29970">MASHIIAQAQAYLPNIPLTMVSQGAEALVFTTTTHPCLPVSEQTDTTYIIKYRPSKPYRHPKLDAQITKHRTISEAKIMHKLGQLGIRVPRLVAVDAPKGIIWMHFVGKLLANGEMSSLKNWLWYLERVSAPGSATDAGTARILTQVGREIGRLHMHDIVHGDLTTSNILLEQPHTDMNDTDWEPVLIDYGLGSYSGLPEDKAVDLYVLERALLSTHPVFSEKYNAWVLEGYALGHAEVGGKLGGKKCTETLRRLDEVRMRGRKRSLLG</sequence>
<keyword evidence="23" id="KW-0804">Transcription</keyword>
<reference evidence="31" key="1">
    <citation type="submission" date="2016-05" db="EMBL/GenBank/DDBJ databases">
        <title>Comparative genomics of biotechnologically important yeasts.</title>
        <authorList>
            <consortium name="DOE Joint Genome Institute"/>
            <person name="Riley R."/>
            <person name="Haridas S."/>
            <person name="Wolfe K.H."/>
            <person name="Lopes M.R."/>
            <person name="Hittinger C.T."/>
            <person name="Goker M."/>
            <person name="Salamov A."/>
            <person name="Wisecaver J."/>
            <person name="Long T.M."/>
            <person name="Aerts A.L."/>
            <person name="Barry K."/>
            <person name="Choi C."/>
            <person name="Clum A."/>
            <person name="Coughlan A.Y."/>
            <person name="Deshpande S."/>
            <person name="Douglass A.P."/>
            <person name="Hanson S.J."/>
            <person name="Klenk H.-P."/>
            <person name="Labutti K."/>
            <person name="Lapidus A."/>
            <person name="Lindquist E."/>
            <person name="Lipzen A."/>
            <person name="Meier-Kolthoff J.P."/>
            <person name="Ohm R.A."/>
            <person name="Otillar R.P."/>
            <person name="Pangilinan J."/>
            <person name="Peng Y."/>
            <person name="Rokas A."/>
            <person name="Rosa C.A."/>
            <person name="Scheuner C."/>
            <person name="Sibirny A.A."/>
            <person name="Slot J.C."/>
            <person name="Stielow J.B."/>
            <person name="Sun H."/>
            <person name="Kurtzman C.P."/>
            <person name="Blackwell M."/>
            <person name="Grigoriev I.V."/>
            <person name="Jeffries T.W."/>
        </authorList>
    </citation>
    <scope>NUCLEOTIDE SEQUENCE [LARGE SCALE GENOMIC DNA]</scope>
    <source>
        <strain evidence="31">NRRL Y-12698</strain>
    </source>
</reference>